<feature type="compositionally biased region" description="Low complexity" evidence="1">
    <location>
        <begin position="13"/>
        <end position="32"/>
    </location>
</feature>
<evidence type="ECO:0000313" key="2">
    <source>
        <dbReference type="EMBL" id="KAG2631115.1"/>
    </source>
</evidence>
<feature type="compositionally biased region" description="Pro residues" evidence="1">
    <location>
        <begin position="123"/>
        <end position="138"/>
    </location>
</feature>
<feature type="compositionally biased region" description="Polar residues" evidence="1">
    <location>
        <begin position="40"/>
        <end position="49"/>
    </location>
</feature>
<feature type="region of interest" description="Disordered" evidence="1">
    <location>
        <begin position="1"/>
        <end position="61"/>
    </location>
</feature>
<comment type="caution">
    <text evidence="2">The sequence shown here is derived from an EMBL/GenBank/DDBJ whole genome shotgun (WGS) entry which is preliminary data.</text>
</comment>
<evidence type="ECO:0000313" key="3">
    <source>
        <dbReference type="Proteomes" id="UP000823388"/>
    </source>
</evidence>
<sequence>MRLAAVKRRSAFTGGESSAATPGGAAGGARPRLTPPRPSSAATPVQQTPDGAAGGGPRRRRWRPTVLLLSLAAVRRAVGGRARATLPCSGRRGDARGAGVGASHATARQRCRLVPRRSRRAPPPRPALPPKHPRPPPALIRLRSGRQGAQRPAPTPLRRRWCCCFPIQIGSNSPSSNRVPCPLIELSNLSFLLPLH</sequence>
<feature type="compositionally biased region" description="Basic residues" evidence="1">
    <location>
        <begin position="1"/>
        <end position="10"/>
    </location>
</feature>
<gene>
    <name evidence="2" type="ORF">PVAP13_3KG574200</name>
</gene>
<protein>
    <submittedName>
        <fullName evidence="2">Uncharacterized protein</fullName>
    </submittedName>
</protein>
<organism evidence="2 3">
    <name type="scientific">Panicum virgatum</name>
    <name type="common">Blackwell switchgrass</name>
    <dbReference type="NCBI Taxonomy" id="38727"/>
    <lineage>
        <taxon>Eukaryota</taxon>
        <taxon>Viridiplantae</taxon>
        <taxon>Streptophyta</taxon>
        <taxon>Embryophyta</taxon>
        <taxon>Tracheophyta</taxon>
        <taxon>Spermatophyta</taxon>
        <taxon>Magnoliopsida</taxon>
        <taxon>Liliopsida</taxon>
        <taxon>Poales</taxon>
        <taxon>Poaceae</taxon>
        <taxon>PACMAD clade</taxon>
        <taxon>Panicoideae</taxon>
        <taxon>Panicodae</taxon>
        <taxon>Paniceae</taxon>
        <taxon>Panicinae</taxon>
        <taxon>Panicum</taxon>
        <taxon>Panicum sect. Hiantes</taxon>
    </lineage>
</organism>
<dbReference type="Proteomes" id="UP000823388">
    <property type="component" value="Chromosome 3K"/>
</dbReference>
<reference evidence="2" key="1">
    <citation type="submission" date="2020-05" db="EMBL/GenBank/DDBJ databases">
        <title>WGS assembly of Panicum virgatum.</title>
        <authorList>
            <person name="Lovell J.T."/>
            <person name="Jenkins J."/>
            <person name="Shu S."/>
            <person name="Juenger T.E."/>
            <person name="Schmutz J."/>
        </authorList>
    </citation>
    <scope>NUCLEOTIDE SEQUENCE</scope>
    <source>
        <strain evidence="2">AP13</strain>
    </source>
</reference>
<name>A0A8T0V9T9_PANVG</name>
<dbReference type="EMBL" id="CM029041">
    <property type="protein sequence ID" value="KAG2631115.1"/>
    <property type="molecule type" value="Genomic_DNA"/>
</dbReference>
<dbReference type="AlphaFoldDB" id="A0A8T0V9T9"/>
<feature type="compositionally biased region" description="Basic residues" evidence="1">
    <location>
        <begin position="107"/>
        <end position="122"/>
    </location>
</feature>
<evidence type="ECO:0000256" key="1">
    <source>
        <dbReference type="SAM" id="MobiDB-lite"/>
    </source>
</evidence>
<proteinExistence type="predicted"/>
<feature type="region of interest" description="Disordered" evidence="1">
    <location>
        <begin position="85"/>
        <end position="154"/>
    </location>
</feature>
<keyword evidence="3" id="KW-1185">Reference proteome</keyword>
<accession>A0A8T0V9T9</accession>